<name>A0A9J5Z5J3_SOLCO</name>
<dbReference type="AlphaFoldDB" id="A0A9J5Z5J3"/>
<gene>
    <name evidence="1" type="ORF">H5410_027794</name>
</gene>
<keyword evidence="2" id="KW-1185">Reference proteome</keyword>
<protein>
    <submittedName>
        <fullName evidence="1">Uncharacterized protein</fullName>
    </submittedName>
</protein>
<feature type="non-terminal residue" evidence="1">
    <location>
        <position position="113"/>
    </location>
</feature>
<dbReference type="OrthoDB" id="1252236at2759"/>
<organism evidence="1 2">
    <name type="scientific">Solanum commersonii</name>
    <name type="common">Commerson's wild potato</name>
    <name type="synonym">Commerson's nightshade</name>
    <dbReference type="NCBI Taxonomy" id="4109"/>
    <lineage>
        <taxon>Eukaryota</taxon>
        <taxon>Viridiplantae</taxon>
        <taxon>Streptophyta</taxon>
        <taxon>Embryophyta</taxon>
        <taxon>Tracheophyta</taxon>
        <taxon>Spermatophyta</taxon>
        <taxon>Magnoliopsida</taxon>
        <taxon>eudicotyledons</taxon>
        <taxon>Gunneridae</taxon>
        <taxon>Pentapetalae</taxon>
        <taxon>asterids</taxon>
        <taxon>lamiids</taxon>
        <taxon>Solanales</taxon>
        <taxon>Solanaceae</taxon>
        <taxon>Solanoideae</taxon>
        <taxon>Solaneae</taxon>
        <taxon>Solanum</taxon>
    </lineage>
</organism>
<evidence type="ECO:0000313" key="1">
    <source>
        <dbReference type="EMBL" id="KAG5606302.1"/>
    </source>
</evidence>
<reference evidence="1 2" key="1">
    <citation type="submission" date="2020-09" db="EMBL/GenBank/DDBJ databases">
        <title>De no assembly of potato wild relative species, Solanum commersonii.</title>
        <authorList>
            <person name="Cho K."/>
        </authorList>
    </citation>
    <scope>NUCLEOTIDE SEQUENCE [LARGE SCALE GENOMIC DNA]</scope>
    <source>
        <strain evidence="1">LZ3.2</strain>
        <tissue evidence="1">Leaf</tissue>
    </source>
</reference>
<evidence type="ECO:0000313" key="2">
    <source>
        <dbReference type="Proteomes" id="UP000824120"/>
    </source>
</evidence>
<sequence length="113" mass="13639">MFNNVKTMCTWESRYNLVIGTTFERKASARLSSWLKKTSLRQYQIKPNKLEAVLKVARCTPKVQRRLEQLHERWKNNWDALPLNQRFSRRLMLGRKKMSRIRMCGWRKGPDEL</sequence>
<proteinExistence type="predicted"/>
<dbReference type="Proteomes" id="UP000824120">
    <property type="component" value="Chromosome 5"/>
</dbReference>
<dbReference type="EMBL" id="JACXVP010000005">
    <property type="protein sequence ID" value="KAG5606302.1"/>
    <property type="molecule type" value="Genomic_DNA"/>
</dbReference>
<comment type="caution">
    <text evidence="1">The sequence shown here is derived from an EMBL/GenBank/DDBJ whole genome shotgun (WGS) entry which is preliminary data.</text>
</comment>
<accession>A0A9J5Z5J3</accession>